<dbReference type="EMBL" id="BMJB01000001">
    <property type="protein sequence ID" value="GGA73529.1"/>
    <property type="molecule type" value="Genomic_DNA"/>
</dbReference>
<proteinExistence type="predicted"/>
<dbReference type="Proteomes" id="UP000648801">
    <property type="component" value="Unassembled WGS sequence"/>
</dbReference>
<organism evidence="1 2">
    <name type="scientific">Edaphobacter acidisoli</name>
    <dbReference type="NCBI Taxonomy" id="2040573"/>
    <lineage>
        <taxon>Bacteria</taxon>
        <taxon>Pseudomonadati</taxon>
        <taxon>Acidobacteriota</taxon>
        <taxon>Terriglobia</taxon>
        <taxon>Terriglobales</taxon>
        <taxon>Acidobacteriaceae</taxon>
        <taxon>Edaphobacter</taxon>
    </lineage>
</organism>
<reference evidence="1" key="2">
    <citation type="submission" date="2020-09" db="EMBL/GenBank/DDBJ databases">
        <authorList>
            <person name="Sun Q."/>
            <person name="Zhou Y."/>
        </authorList>
    </citation>
    <scope>NUCLEOTIDE SEQUENCE</scope>
    <source>
        <strain evidence="1">CGMCC 1.15447</strain>
    </source>
</reference>
<reference evidence="1" key="1">
    <citation type="journal article" date="2014" name="Int. J. Syst. Evol. Microbiol.">
        <title>Complete genome sequence of Corynebacterium casei LMG S-19264T (=DSM 44701T), isolated from a smear-ripened cheese.</title>
        <authorList>
            <consortium name="US DOE Joint Genome Institute (JGI-PGF)"/>
            <person name="Walter F."/>
            <person name="Albersmeier A."/>
            <person name="Kalinowski J."/>
            <person name="Ruckert C."/>
        </authorList>
    </citation>
    <scope>NUCLEOTIDE SEQUENCE</scope>
    <source>
        <strain evidence="1">CGMCC 1.15447</strain>
    </source>
</reference>
<keyword evidence="2" id="KW-1185">Reference proteome</keyword>
<gene>
    <name evidence="1" type="ORF">GCM10011507_26390</name>
</gene>
<evidence type="ECO:0000313" key="1">
    <source>
        <dbReference type="EMBL" id="GGA73529.1"/>
    </source>
</evidence>
<sequence length="214" mass="22520">MKTDGSGVQILPTWSLSTTGVTVTSPQGVTGPIGIDFKTSATPPSGTNQSFTFVQLLNGVQQKYITGNGVTLVPPTPTVSIDKTYPYAYVYPAETWDTPSAGLPMMNYGEGWETFTATMYLMWDPGIPPSGQSSCTPAKTVQNADGTFTPSTSTCASIPVPLSSVTWHWSGCAINQLVNQSNGTTYTLSTTNGCPVQTLGIPQSSGFPTWSPAS</sequence>
<name>A0A916W796_9BACT</name>
<evidence type="ECO:0000313" key="2">
    <source>
        <dbReference type="Proteomes" id="UP000648801"/>
    </source>
</evidence>
<comment type="caution">
    <text evidence="1">The sequence shown here is derived from an EMBL/GenBank/DDBJ whole genome shotgun (WGS) entry which is preliminary data.</text>
</comment>
<protein>
    <submittedName>
        <fullName evidence="1">Uncharacterized protein</fullName>
    </submittedName>
</protein>
<accession>A0A916W796</accession>
<dbReference type="AlphaFoldDB" id="A0A916W796"/>